<dbReference type="Proteomes" id="UP001241056">
    <property type="component" value="Unassembled WGS sequence"/>
</dbReference>
<dbReference type="PROSITE" id="PS50887">
    <property type="entry name" value="GGDEF"/>
    <property type="match status" value="1"/>
</dbReference>
<dbReference type="SUPFAM" id="SSF141868">
    <property type="entry name" value="EAL domain-like"/>
    <property type="match status" value="1"/>
</dbReference>
<keyword evidence="1" id="KW-1133">Transmembrane helix</keyword>
<protein>
    <submittedName>
        <fullName evidence="4">Bifunctional diguanylate cyclase/phosphodiesterase</fullName>
        <ecNumber evidence="4">2.7.7.65</ecNumber>
        <ecNumber evidence="4">3.1.4.52</ecNumber>
    </submittedName>
</protein>
<dbReference type="PROSITE" id="PS50883">
    <property type="entry name" value="EAL"/>
    <property type="match status" value="1"/>
</dbReference>
<dbReference type="SUPFAM" id="SSF55073">
    <property type="entry name" value="Nucleotide cyclase"/>
    <property type="match status" value="1"/>
</dbReference>
<dbReference type="NCBIfam" id="TIGR00254">
    <property type="entry name" value="GGDEF"/>
    <property type="match status" value="1"/>
</dbReference>
<gene>
    <name evidence="4" type="ORF">QEZ41_02675</name>
</gene>
<dbReference type="RefSeq" id="WP_289409840.1">
    <property type="nucleotide sequence ID" value="NZ_JAUCDY010000002.1"/>
</dbReference>
<name>A0ABT7SLX4_9GAMM</name>
<keyword evidence="4" id="KW-0378">Hydrolase</keyword>
<feature type="domain" description="EAL" evidence="2">
    <location>
        <begin position="460"/>
        <end position="711"/>
    </location>
</feature>
<dbReference type="EMBL" id="JAUCDY010000002">
    <property type="protein sequence ID" value="MDM7857186.1"/>
    <property type="molecule type" value="Genomic_DNA"/>
</dbReference>
<reference evidence="4 5" key="1">
    <citation type="submission" date="2023-06" db="EMBL/GenBank/DDBJ databases">
        <title>Thiopseudomonas sp. CY1220 draft genome sequence.</title>
        <authorList>
            <person name="Zhao G."/>
            <person name="An M."/>
        </authorList>
    </citation>
    <scope>NUCLEOTIDE SEQUENCE [LARGE SCALE GENOMIC DNA]</scope>
    <source>
        <strain evidence="4 5">CY1220</strain>
    </source>
</reference>
<dbReference type="GO" id="GO:0052621">
    <property type="term" value="F:diguanylate cyclase activity"/>
    <property type="evidence" value="ECO:0007669"/>
    <property type="project" value="UniProtKB-EC"/>
</dbReference>
<feature type="transmembrane region" description="Helical" evidence="1">
    <location>
        <begin position="188"/>
        <end position="209"/>
    </location>
</feature>
<keyword evidence="1" id="KW-0472">Membrane</keyword>
<evidence type="ECO:0000259" key="3">
    <source>
        <dbReference type="PROSITE" id="PS50887"/>
    </source>
</evidence>
<keyword evidence="5" id="KW-1185">Reference proteome</keyword>
<dbReference type="Pfam" id="PF00990">
    <property type="entry name" value="GGDEF"/>
    <property type="match status" value="1"/>
</dbReference>
<sequence>MKAISSLKLLLLLPLTLILIVAVAVLYTSLSRLERQHDRADLEQHHDLGVIADAAEFSRRLGIIQKRMNVAMDGAISAELNELQLYRIHSTIVNELDSLSHVVKQLSTSELVLDANHGSAQGLQNAFAEYQRFVIMSTDVLAVDPQIANSFLQQAQRHYLDFSIFTSRIEFLLAERAQLRNKEQAETFSLLATRLFILSLGALLLLFGFTQYLSRRASRDLLDIAKGLTTLARSKESNIPLPRIEALQRTARGDIQQIAAKLLDFRHALERQHAAEEQAFQLAFYDPLTNLPNRRLLNERLQQALNSCKRYQQNAALLVLDIDDFKNINEIQGYDVGDQVLLTAGERLSELITDADTVARIGSNAFAILLPGISSNPDQAARKITLLYEIIKDNLAKLLLINEQVYFLTASVGVTFFDKSLQDLAAPLQEAEAAMYRAKASGRGQLRYYNAQVQAQQQERLQLETDLRQALANQQLQLYYQLQVDAQAQPVGVEALLRWHHPARGMVSPAEFIPLAEASDLILPIGQWVLETACHQLHSWEQNPARALLSVAVNVSAKQFRQTNFVEQVRRALTTTSANPKRLKLELTESMVLEDVESTILKMEDLRKLGIRFSIDDFGTGYSSLKYLKRLPLDQLKIEQSFARDITTDKNDAAIVQTIIAMGQALELEVIAEGVETQEQQEFLLKHGCYFYQGYLYSRPIPIDDLEALLG</sequence>
<evidence type="ECO:0000256" key="1">
    <source>
        <dbReference type="SAM" id="Phobius"/>
    </source>
</evidence>
<dbReference type="Pfam" id="PF00563">
    <property type="entry name" value="EAL"/>
    <property type="match status" value="1"/>
</dbReference>
<dbReference type="SMART" id="SM00052">
    <property type="entry name" value="EAL"/>
    <property type="match status" value="1"/>
</dbReference>
<dbReference type="EC" id="3.1.4.52" evidence="4"/>
<dbReference type="CDD" id="cd01948">
    <property type="entry name" value="EAL"/>
    <property type="match status" value="1"/>
</dbReference>
<dbReference type="CDD" id="cd01949">
    <property type="entry name" value="GGDEF"/>
    <property type="match status" value="1"/>
</dbReference>
<dbReference type="InterPro" id="IPR001633">
    <property type="entry name" value="EAL_dom"/>
</dbReference>
<dbReference type="EC" id="2.7.7.65" evidence="4"/>
<dbReference type="InterPro" id="IPR043128">
    <property type="entry name" value="Rev_trsase/Diguanyl_cyclase"/>
</dbReference>
<evidence type="ECO:0000259" key="2">
    <source>
        <dbReference type="PROSITE" id="PS50883"/>
    </source>
</evidence>
<dbReference type="GO" id="GO:0071111">
    <property type="term" value="F:cyclic-guanylate-specific phosphodiesterase activity"/>
    <property type="evidence" value="ECO:0007669"/>
    <property type="project" value="UniProtKB-EC"/>
</dbReference>
<keyword evidence="1" id="KW-0812">Transmembrane</keyword>
<dbReference type="Gene3D" id="3.20.20.450">
    <property type="entry name" value="EAL domain"/>
    <property type="match status" value="1"/>
</dbReference>
<keyword evidence="4" id="KW-0808">Transferase</keyword>
<dbReference type="InterPro" id="IPR035919">
    <property type="entry name" value="EAL_sf"/>
</dbReference>
<feature type="domain" description="GGDEF" evidence="3">
    <location>
        <begin position="313"/>
        <end position="451"/>
    </location>
</feature>
<dbReference type="PANTHER" id="PTHR44757:SF2">
    <property type="entry name" value="BIOFILM ARCHITECTURE MAINTENANCE PROTEIN MBAA"/>
    <property type="match status" value="1"/>
</dbReference>
<accession>A0ABT7SLX4</accession>
<dbReference type="InterPro" id="IPR000160">
    <property type="entry name" value="GGDEF_dom"/>
</dbReference>
<dbReference type="PANTHER" id="PTHR44757">
    <property type="entry name" value="DIGUANYLATE CYCLASE DGCP"/>
    <property type="match status" value="1"/>
</dbReference>
<keyword evidence="4" id="KW-0548">Nucleotidyltransferase</keyword>
<evidence type="ECO:0000313" key="5">
    <source>
        <dbReference type="Proteomes" id="UP001241056"/>
    </source>
</evidence>
<comment type="caution">
    <text evidence="4">The sequence shown here is derived from an EMBL/GenBank/DDBJ whole genome shotgun (WGS) entry which is preliminary data.</text>
</comment>
<proteinExistence type="predicted"/>
<dbReference type="Gene3D" id="3.30.70.270">
    <property type="match status" value="1"/>
</dbReference>
<evidence type="ECO:0000313" key="4">
    <source>
        <dbReference type="EMBL" id="MDM7857186.1"/>
    </source>
</evidence>
<dbReference type="SMART" id="SM00267">
    <property type="entry name" value="GGDEF"/>
    <property type="match status" value="1"/>
</dbReference>
<organism evidence="4 5">
    <name type="scientific">Thiopseudomonas acetoxidans</name>
    <dbReference type="NCBI Taxonomy" id="3041622"/>
    <lineage>
        <taxon>Bacteria</taxon>
        <taxon>Pseudomonadati</taxon>
        <taxon>Pseudomonadota</taxon>
        <taxon>Gammaproteobacteria</taxon>
        <taxon>Pseudomonadales</taxon>
        <taxon>Pseudomonadaceae</taxon>
        <taxon>Thiopseudomonas</taxon>
    </lineage>
</organism>
<dbReference type="InterPro" id="IPR052155">
    <property type="entry name" value="Biofilm_reg_signaling"/>
</dbReference>
<dbReference type="InterPro" id="IPR029787">
    <property type="entry name" value="Nucleotide_cyclase"/>
</dbReference>